<dbReference type="EMBL" id="HG994365">
    <property type="protein sequence ID" value="CAF2074578.1"/>
    <property type="molecule type" value="Genomic_DNA"/>
</dbReference>
<keyword evidence="1" id="KW-0472">Membrane</keyword>
<proteinExistence type="predicted"/>
<dbReference type="AlphaFoldDB" id="A0A816RMG2"/>
<keyword evidence="1" id="KW-0812">Transmembrane</keyword>
<evidence type="ECO:0000313" key="2">
    <source>
        <dbReference type="EMBL" id="CAF2074578.1"/>
    </source>
</evidence>
<feature type="transmembrane region" description="Helical" evidence="1">
    <location>
        <begin position="12"/>
        <end position="36"/>
    </location>
</feature>
<keyword evidence="1" id="KW-1133">Transmembrane helix</keyword>
<reference evidence="2" key="1">
    <citation type="submission" date="2021-01" db="EMBL/GenBank/DDBJ databases">
        <authorList>
            <consortium name="Genoscope - CEA"/>
            <person name="William W."/>
        </authorList>
    </citation>
    <scope>NUCLEOTIDE SEQUENCE</scope>
</reference>
<dbReference type="Proteomes" id="UP001295469">
    <property type="component" value="Chromosome C01"/>
</dbReference>
<gene>
    <name evidence="2" type="ORF">DARMORV10_C01P33100.1</name>
</gene>
<accession>A0A816RMG2</accession>
<protein>
    <submittedName>
        <fullName evidence="2">(rape) hypothetical protein</fullName>
    </submittedName>
</protein>
<name>A0A816RMG2_BRANA</name>
<organism evidence="2">
    <name type="scientific">Brassica napus</name>
    <name type="common">Rape</name>
    <dbReference type="NCBI Taxonomy" id="3708"/>
    <lineage>
        <taxon>Eukaryota</taxon>
        <taxon>Viridiplantae</taxon>
        <taxon>Streptophyta</taxon>
        <taxon>Embryophyta</taxon>
        <taxon>Tracheophyta</taxon>
        <taxon>Spermatophyta</taxon>
        <taxon>Magnoliopsida</taxon>
        <taxon>eudicotyledons</taxon>
        <taxon>Gunneridae</taxon>
        <taxon>Pentapetalae</taxon>
        <taxon>rosids</taxon>
        <taxon>malvids</taxon>
        <taxon>Brassicales</taxon>
        <taxon>Brassicaceae</taxon>
        <taxon>Brassiceae</taxon>
        <taxon>Brassica</taxon>
    </lineage>
</organism>
<feature type="non-terminal residue" evidence="2">
    <location>
        <position position="1"/>
    </location>
</feature>
<evidence type="ECO:0000256" key="1">
    <source>
        <dbReference type="SAM" id="Phobius"/>
    </source>
</evidence>
<sequence>MIKDEHTRRVRFNVICYVQGFENFCFIAVGAFHYLALEEDGRLLAQPLIMSQLKNNCTSIIFHDVLKKKKCTSSAIHVSMFVTHI</sequence>